<dbReference type="PANTHER" id="PTHR30462">
    <property type="entry name" value="INTERMEMBRANE TRANSPORT PROTEIN PQIB-RELATED"/>
    <property type="match status" value="1"/>
</dbReference>
<dbReference type="GO" id="GO:0005886">
    <property type="term" value="C:plasma membrane"/>
    <property type="evidence" value="ECO:0007669"/>
    <property type="project" value="UniProtKB-SubCell"/>
</dbReference>
<comment type="caution">
    <text evidence="9">The sequence shown here is derived from an EMBL/GenBank/DDBJ whole genome shotgun (WGS) entry which is preliminary data.</text>
</comment>
<organism evidence="9 10">
    <name type="scientific">Trinickia symbiotica</name>
    <dbReference type="NCBI Taxonomy" id="863227"/>
    <lineage>
        <taxon>Bacteria</taxon>
        <taxon>Pseudomonadati</taxon>
        <taxon>Pseudomonadota</taxon>
        <taxon>Betaproteobacteria</taxon>
        <taxon>Burkholderiales</taxon>
        <taxon>Burkholderiaceae</taxon>
        <taxon>Trinickia</taxon>
    </lineage>
</organism>
<reference evidence="9 10" key="1">
    <citation type="submission" date="2018-01" db="EMBL/GenBank/DDBJ databases">
        <title>Whole genome analyses suggest that Burkholderia sensu lato contains two further novel genera in the rhizoxinica-symbiotica group Mycetohabitans gen. nov., and Trinickia gen. nov.: implications for the evolution of diazotrophy and nodulation in the Burkholderiaceae.</title>
        <authorList>
            <person name="Estrada-de los Santos P."/>
            <person name="Palmer M."/>
            <person name="Chavez-Ramirez B."/>
            <person name="Beukes C."/>
            <person name="Steenkamp E.T."/>
            <person name="Hirsch A.M."/>
            <person name="Manyaka P."/>
            <person name="Maluk M."/>
            <person name="Lafos M."/>
            <person name="Crook M."/>
            <person name="Gross E."/>
            <person name="Simon M.F."/>
            <person name="Bueno dos Reis Junior F."/>
            <person name="Poole P.S."/>
            <person name="Venter S.N."/>
            <person name="James E.K."/>
        </authorList>
    </citation>
    <scope>NUCLEOTIDE SEQUENCE [LARGE SCALE GENOMIC DNA]</scope>
    <source>
        <strain evidence="9 10">JPY 581</strain>
    </source>
</reference>
<name>A0A2N7X158_9BURK</name>
<evidence type="ECO:0000256" key="3">
    <source>
        <dbReference type="ARBA" id="ARBA00022519"/>
    </source>
</evidence>
<keyword evidence="3" id="KW-0997">Cell inner membrane</keyword>
<evidence type="ECO:0000256" key="1">
    <source>
        <dbReference type="ARBA" id="ARBA00004533"/>
    </source>
</evidence>
<dbReference type="Pfam" id="PF02470">
    <property type="entry name" value="MlaD"/>
    <property type="match status" value="2"/>
</dbReference>
<dbReference type="STRING" id="863227.GCA_000373005_03822"/>
<dbReference type="InterPro" id="IPR051800">
    <property type="entry name" value="PqiA-PqiB_transport"/>
</dbReference>
<evidence type="ECO:0000256" key="2">
    <source>
        <dbReference type="ARBA" id="ARBA00022475"/>
    </source>
</evidence>
<dbReference type="Proteomes" id="UP000235777">
    <property type="component" value="Unassembled WGS sequence"/>
</dbReference>
<dbReference type="EMBL" id="PNYC01000011">
    <property type="protein sequence ID" value="PMS35357.1"/>
    <property type="molecule type" value="Genomic_DNA"/>
</dbReference>
<evidence type="ECO:0000256" key="5">
    <source>
        <dbReference type="ARBA" id="ARBA00022989"/>
    </source>
</evidence>
<dbReference type="PANTHER" id="PTHR30462:SF2">
    <property type="entry name" value="INTERMEMBRANE TRANSPORT PROTEIN PQIB"/>
    <property type="match status" value="1"/>
</dbReference>
<evidence type="ECO:0000259" key="8">
    <source>
        <dbReference type="Pfam" id="PF02470"/>
    </source>
</evidence>
<protein>
    <submittedName>
        <fullName evidence="9">MCE family protein</fullName>
    </submittedName>
</protein>
<proteinExistence type="predicted"/>
<keyword evidence="4 7" id="KW-0812">Transmembrane</keyword>
<feature type="domain" description="Mce/MlaD" evidence="8">
    <location>
        <begin position="48"/>
        <end position="117"/>
    </location>
</feature>
<evidence type="ECO:0000256" key="7">
    <source>
        <dbReference type="SAM" id="Phobius"/>
    </source>
</evidence>
<evidence type="ECO:0000256" key="4">
    <source>
        <dbReference type="ARBA" id="ARBA00022692"/>
    </source>
</evidence>
<evidence type="ECO:0000313" key="9">
    <source>
        <dbReference type="EMBL" id="PMS35357.1"/>
    </source>
</evidence>
<feature type="domain" description="Mce/MlaD" evidence="8">
    <location>
        <begin position="165"/>
        <end position="216"/>
    </location>
</feature>
<comment type="subcellular location">
    <subcellularLocation>
        <location evidence="1">Cell inner membrane</location>
    </subcellularLocation>
</comment>
<sequence>MTETREARLRRTQAEVRRSAWPGWIWAVPIAAFGVAGWLGIRALTHSGETVTVTFDNAYGMKAGDTMVTLRGVKVGDVSDVELAPDGQHVDVKLEIDRKQDRYLRSGTRFFLKGAELDISDPSSLKDLLSGPEIAMEPGPGKPARHFTGSTKRPVLTASSGPAIAYDVRFDGAVGKLEDGAPVELRGFEVGAVTSVHLAYDPATGTLSTPVRIAIEPSRLGIGAVARPANGDWRPVVDDMMKRLVGEGLRASLAQDPPLVGPRKVKLEFVSGAPPASLMVGADAPVIPSIAQPDIDSITSKADQVMNKANHVMTKIDALPITETGNDVRRVAARVGALASSPQVADSIAHIDRAVTEIDRTMREVSPQVGPLVAQLRETASAADNAVSAANRTIGGDATSQNDLPAALREMTDMARSVRALADYLDRHPEALVRGRQGGGQ</sequence>
<dbReference type="AlphaFoldDB" id="A0A2N7X158"/>
<keyword evidence="5 7" id="KW-1133">Transmembrane helix</keyword>
<keyword evidence="2" id="KW-1003">Cell membrane</keyword>
<dbReference type="RefSeq" id="WP_020566398.1">
    <property type="nucleotide sequence ID" value="NZ_KB890187.1"/>
</dbReference>
<evidence type="ECO:0000256" key="6">
    <source>
        <dbReference type="ARBA" id="ARBA00023136"/>
    </source>
</evidence>
<dbReference type="OrthoDB" id="9806984at2"/>
<keyword evidence="6 7" id="KW-0472">Membrane</keyword>
<feature type="transmembrane region" description="Helical" evidence="7">
    <location>
        <begin position="21"/>
        <end position="41"/>
    </location>
</feature>
<dbReference type="InterPro" id="IPR003399">
    <property type="entry name" value="Mce/MlaD"/>
</dbReference>
<accession>A0A2N7X158</accession>
<gene>
    <name evidence="9" type="ORF">C0Z20_17805</name>
</gene>
<keyword evidence="10" id="KW-1185">Reference proteome</keyword>
<evidence type="ECO:0000313" key="10">
    <source>
        <dbReference type="Proteomes" id="UP000235777"/>
    </source>
</evidence>